<dbReference type="Gene3D" id="3.40.1440.10">
    <property type="entry name" value="GIY-YIG endonuclease"/>
    <property type="match status" value="1"/>
</dbReference>
<dbReference type="SUPFAM" id="SSF46600">
    <property type="entry name" value="C-terminal UvrC-binding domain of UvrB"/>
    <property type="match status" value="1"/>
</dbReference>
<keyword evidence="2" id="KW-0227">DNA damage</keyword>
<dbReference type="SUPFAM" id="SSF53098">
    <property type="entry name" value="Ribonuclease H-like"/>
    <property type="match status" value="1"/>
</dbReference>
<dbReference type="GO" id="GO:0003677">
    <property type="term" value="F:DNA binding"/>
    <property type="evidence" value="ECO:0007669"/>
    <property type="project" value="InterPro"/>
</dbReference>
<keyword evidence="5" id="KW-0234">DNA repair</keyword>
<dbReference type="InterPro" id="IPR012337">
    <property type="entry name" value="RNaseH-like_sf"/>
</dbReference>
<dbReference type="InterPro" id="IPR000305">
    <property type="entry name" value="GIY-YIG_endonuc"/>
</dbReference>
<dbReference type="InterPro" id="IPR036397">
    <property type="entry name" value="RNaseH_sf"/>
</dbReference>
<evidence type="ECO:0000256" key="4">
    <source>
        <dbReference type="ARBA" id="ARBA00022881"/>
    </source>
</evidence>
<dbReference type="NCBIfam" id="TIGR00573">
    <property type="entry name" value="dnaq"/>
    <property type="match status" value="1"/>
</dbReference>
<evidence type="ECO:0000256" key="6">
    <source>
        <dbReference type="ARBA" id="ARBA00023236"/>
    </source>
</evidence>
<proteinExistence type="predicted"/>
<dbReference type="PROSITE" id="PS50164">
    <property type="entry name" value="GIY_YIG"/>
    <property type="match status" value="1"/>
</dbReference>
<name>A0A6J4UAQ8_9BACT</name>
<evidence type="ECO:0000313" key="10">
    <source>
        <dbReference type="EMBL" id="CAA9542687.1"/>
    </source>
</evidence>
<gene>
    <name evidence="10" type="ORF">AVDCRST_MAG73-2101</name>
</gene>
<organism evidence="10">
    <name type="scientific">uncultured Thermomicrobiales bacterium</name>
    <dbReference type="NCBI Taxonomy" id="1645740"/>
    <lineage>
        <taxon>Bacteria</taxon>
        <taxon>Pseudomonadati</taxon>
        <taxon>Thermomicrobiota</taxon>
        <taxon>Thermomicrobia</taxon>
        <taxon>Thermomicrobiales</taxon>
        <taxon>environmental samples</taxon>
    </lineage>
</organism>
<dbReference type="SMART" id="SM00479">
    <property type="entry name" value="EXOIII"/>
    <property type="match status" value="1"/>
</dbReference>
<dbReference type="GO" id="GO:0009432">
    <property type="term" value="P:SOS response"/>
    <property type="evidence" value="ECO:0007669"/>
    <property type="project" value="UniProtKB-KW"/>
</dbReference>
<dbReference type="PANTHER" id="PTHR30562:SF1">
    <property type="entry name" value="UVRABC SYSTEM PROTEIN C"/>
    <property type="match status" value="1"/>
</dbReference>
<comment type="subunit">
    <text evidence="8">DNA polymerase III contains a core (composed of alpha, epsilon and theta chains) that associates with a tau subunit. This core dimerizes to form the POLIII' complex. PolIII' associates with the gamma complex (composed of gamma, delta, delta', psi and chi chains) and with the beta chain to form the complete DNA polymerase III complex.</text>
</comment>
<dbReference type="AlphaFoldDB" id="A0A6J4UAQ8"/>
<dbReference type="GO" id="GO:0003887">
    <property type="term" value="F:DNA-directed DNA polymerase activity"/>
    <property type="evidence" value="ECO:0007669"/>
    <property type="project" value="InterPro"/>
</dbReference>
<evidence type="ECO:0000256" key="5">
    <source>
        <dbReference type="ARBA" id="ARBA00023204"/>
    </source>
</evidence>
<evidence type="ECO:0000256" key="7">
    <source>
        <dbReference type="ARBA" id="ARBA00025483"/>
    </source>
</evidence>
<comment type="function">
    <text evidence="7">DNA polymerase III is a complex, multichain enzyme responsible for most of the replicative synthesis in bacteria. The epsilon subunit contain the editing function and is a proofreading 3'-5' exonuclease.</text>
</comment>
<dbReference type="GO" id="GO:0004527">
    <property type="term" value="F:exonuclease activity"/>
    <property type="evidence" value="ECO:0007669"/>
    <property type="project" value="UniProtKB-ARBA"/>
</dbReference>
<evidence type="ECO:0000256" key="3">
    <source>
        <dbReference type="ARBA" id="ARBA00022769"/>
    </source>
</evidence>
<dbReference type="SMART" id="SM00465">
    <property type="entry name" value="GIYc"/>
    <property type="match status" value="1"/>
</dbReference>
<dbReference type="InterPro" id="IPR047296">
    <property type="entry name" value="GIY-YIG_UvrC_Cho"/>
</dbReference>
<dbReference type="EMBL" id="CADCWE010000131">
    <property type="protein sequence ID" value="CAA9542687.1"/>
    <property type="molecule type" value="Genomic_DNA"/>
</dbReference>
<dbReference type="PANTHER" id="PTHR30562">
    <property type="entry name" value="UVRC/OXIDOREDUCTASE"/>
    <property type="match status" value="1"/>
</dbReference>
<dbReference type="Gene3D" id="3.30.420.10">
    <property type="entry name" value="Ribonuclease H-like superfamily/Ribonuclease H"/>
    <property type="match status" value="1"/>
</dbReference>
<evidence type="ECO:0000256" key="8">
    <source>
        <dbReference type="ARBA" id="ARBA00026073"/>
    </source>
</evidence>
<accession>A0A6J4UAQ8</accession>
<dbReference type="FunFam" id="3.40.1440.10:FF:000001">
    <property type="entry name" value="UvrABC system protein C"/>
    <property type="match status" value="1"/>
</dbReference>
<dbReference type="GO" id="GO:0006289">
    <property type="term" value="P:nucleotide-excision repair"/>
    <property type="evidence" value="ECO:0007669"/>
    <property type="project" value="InterPro"/>
</dbReference>
<protein>
    <submittedName>
        <fullName evidence="10">Excinuclease ABC subunit C</fullName>
    </submittedName>
</protein>
<dbReference type="GO" id="GO:0006260">
    <property type="term" value="P:DNA replication"/>
    <property type="evidence" value="ECO:0007669"/>
    <property type="project" value="InterPro"/>
</dbReference>
<evidence type="ECO:0000256" key="2">
    <source>
        <dbReference type="ARBA" id="ARBA00022763"/>
    </source>
</evidence>
<keyword evidence="1" id="KW-0963">Cytoplasm</keyword>
<dbReference type="InterPro" id="IPR013520">
    <property type="entry name" value="Ribonucl_H"/>
</dbReference>
<sequence>MTDAVAHAEIAVPASESVGRYDFLIERATEFVRHKGGAVHEDILVAHVFGGNSSPRLWQGLLRQVLGAGDGLTLRADGYWMLPQTDGGAEAPLLAEFVAVDVETTGLRPLRQRVTEIALIRFRDGVETERFDSLVNPEKRIPKYVRELTGITDELVAEAPRFAEVAAEVAAFLDGALLVGHNVGFDIGFLDAELKRSGHGALPNDRLDTLGLATRLIPGLRRPNLDAVATALGLNPRHVHRAGIDAALTGEVALRLAQLGRAQGHTTVDHLRRLAATAARRPKDDLGRGRAVLDRSLLADIPKAPGVYLMRDKFDHVIYVGKAKNLRDRVGSYYSQPLGYTRKMDGLLESLAGIETVVVGSELEALLLESQLIRRYQPRYNTALRSFEHYPFIRVDVSSPWPRVTLAKARKDDGARYFGPFRNKSAARKTVDVINDVIPLRTCPRSFKDARSYGSPCIQLDLGRCLGPCVGRADRDVYAGLVRETVAFLDGRDDVLYERLWKGLEDAAARLDFERAHKLRLNLQQVTQVVANHRSLREAAETQTLLAVLPSAEAGSREVLLVIGGRIWGQYRAARKGGAEGLAARLATAWGRYRASGMRPVDHDSVDDANILNRWLYRNAGHPAIVPLETDADGPDWAGLAGRALAIEDIEMVFDVKALEGEDEGAEEIVAVG</sequence>
<dbReference type="InterPro" id="IPR036876">
    <property type="entry name" value="UVR_dom_sf"/>
</dbReference>
<feature type="domain" description="GIY-YIG" evidence="9">
    <location>
        <begin position="303"/>
        <end position="382"/>
    </location>
</feature>
<reference evidence="10" key="1">
    <citation type="submission" date="2020-02" db="EMBL/GenBank/DDBJ databases">
        <authorList>
            <person name="Meier V. D."/>
        </authorList>
    </citation>
    <scope>NUCLEOTIDE SEQUENCE</scope>
    <source>
        <strain evidence="10">AVDCRST_MAG73</strain>
    </source>
</reference>
<keyword evidence="4" id="KW-0267">Excision nuclease</keyword>
<dbReference type="CDD" id="cd10434">
    <property type="entry name" value="GIY-YIG_UvrC_Cho"/>
    <property type="match status" value="1"/>
</dbReference>
<dbReference type="CDD" id="cd06127">
    <property type="entry name" value="DEDDh"/>
    <property type="match status" value="1"/>
</dbReference>
<evidence type="ECO:0000256" key="1">
    <source>
        <dbReference type="ARBA" id="ARBA00022490"/>
    </source>
</evidence>
<dbReference type="InterPro" id="IPR035901">
    <property type="entry name" value="GIY-YIG_endonuc_sf"/>
</dbReference>
<dbReference type="SUPFAM" id="SSF82771">
    <property type="entry name" value="GIY-YIG endonuclease"/>
    <property type="match status" value="1"/>
</dbReference>
<evidence type="ECO:0000259" key="9">
    <source>
        <dbReference type="PROSITE" id="PS50164"/>
    </source>
</evidence>
<dbReference type="GO" id="GO:0009380">
    <property type="term" value="C:excinuclease repair complex"/>
    <property type="evidence" value="ECO:0007669"/>
    <property type="project" value="TreeGrafter"/>
</dbReference>
<dbReference type="InterPro" id="IPR006054">
    <property type="entry name" value="DnaQ"/>
</dbReference>
<dbReference type="InterPro" id="IPR050066">
    <property type="entry name" value="UvrABC_protein_C"/>
</dbReference>
<dbReference type="Pfam" id="PF00929">
    <property type="entry name" value="RNase_T"/>
    <property type="match status" value="1"/>
</dbReference>
<dbReference type="FunFam" id="3.30.420.10:FF:000045">
    <property type="entry name" value="3'-5' exonuclease DinG"/>
    <property type="match status" value="1"/>
</dbReference>
<dbReference type="Pfam" id="PF01541">
    <property type="entry name" value="GIY-YIG"/>
    <property type="match status" value="1"/>
</dbReference>
<keyword evidence="3" id="KW-0228">DNA excision</keyword>
<keyword evidence="6" id="KW-0742">SOS response</keyword>